<keyword evidence="2" id="KW-0479">Metal-binding</keyword>
<feature type="domain" description="Metallo-beta-lactamase" evidence="5">
    <location>
        <begin position="31"/>
        <end position="257"/>
    </location>
</feature>
<dbReference type="EMBL" id="JNFP01000039">
    <property type="protein sequence ID" value="KIA61874.1"/>
    <property type="molecule type" value="Genomic_DNA"/>
</dbReference>
<protein>
    <recommendedName>
        <fullName evidence="5">Metallo-beta-lactamase domain-containing protein</fullName>
    </recommendedName>
</protein>
<dbReference type="RefSeq" id="WP_043676716.1">
    <property type="nucleotide sequence ID" value="NZ_BDCI01000023.1"/>
</dbReference>
<dbReference type="Proteomes" id="UP000031364">
    <property type="component" value="Unassembled WGS sequence"/>
</dbReference>
<comment type="caution">
    <text evidence="6">The sequence shown here is derived from an EMBL/GenBank/DDBJ whole genome shotgun (WGS) entry which is preliminary data.</text>
</comment>
<name>A0ABR4Z9P9_9NOCA</name>
<reference evidence="6 7" key="1">
    <citation type="journal article" date="2014" name="Int. J. Syst. Evol. Microbiol.">
        <title>Nocardia vulneris sp. nov., isolated from wounds of human patients in North America.</title>
        <authorList>
            <person name="Lasker B.A."/>
            <person name="Bell M."/>
            <person name="Klenk H.P."/>
            <person name="Sproer C."/>
            <person name="Schumann C."/>
            <person name="Schumann P."/>
            <person name="Brown J.M."/>
        </authorList>
    </citation>
    <scope>NUCLEOTIDE SEQUENCE [LARGE SCALE GENOMIC DNA]</scope>
    <source>
        <strain evidence="6 7">W9851</strain>
    </source>
</reference>
<keyword evidence="4" id="KW-0862">Zinc</keyword>
<proteinExistence type="inferred from homology"/>
<dbReference type="SMART" id="SM00849">
    <property type="entry name" value="Lactamase_B"/>
    <property type="match status" value="1"/>
</dbReference>
<dbReference type="Gene3D" id="3.60.15.10">
    <property type="entry name" value="Ribonuclease Z/Hydroxyacylglutathione hydrolase-like"/>
    <property type="match status" value="1"/>
</dbReference>
<gene>
    <name evidence="6" type="ORF">FG87_28675</name>
</gene>
<evidence type="ECO:0000259" key="5">
    <source>
        <dbReference type="SMART" id="SM00849"/>
    </source>
</evidence>
<accession>A0ABR4Z9P9</accession>
<evidence type="ECO:0000256" key="1">
    <source>
        <dbReference type="ARBA" id="ARBA00007749"/>
    </source>
</evidence>
<organism evidence="6 7">
    <name type="scientific">Nocardia vulneris</name>
    <dbReference type="NCBI Taxonomy" id="1141657"/>
    <lineage>
        <taxon>Bacteria</taxon>
        <taxon>Bacillati</taxon>
        <taxon>Actinomycetota</taxon>
        <taxon>Actinomycetes</taxon>
        <taxon>Mycobacteriales</taxon>
        <taxon>Nocardiaceae</taxon>
        <taxon>Nocardia</taxon>
    </lineage>
</organism>
<evidence type="ECO:0000313" key="7">
    <source>
        <dbReference type="Proteomes" id="UP000031364"/>
    </source>
</evidence>
<evidence type="ECO:0000256" key="2">
    <source>
        <dbReference type="ARBA" id="ARBA00022723"/>
    </source>
</evidence>
<comment type="similarity">
    <text evidence="1">Belongs to the metallo-beta-lactamase superfamily.</text>
</comment>
<dbReference type="InterPro" id="IPR051013">
    <property type="entry name" value="MBL_superfamily_lactonases"/>
</dbReference>
<dbReference type="SUPFAM" id="SSF56281">
    <property type="entry name" value="Metallo-hydrolase/oxidoreductase"/>
    <property type="match status" value="1"/>
</dbReference>
<evidence type="ECO:0000256" key="4">
    <source>
        <dbReference type="ARBA" id="ARBA00022833"/>
    </source>
</evidence>
<keyword evidence="3" id="KW-0378">Hydrolase</keyword>
<evidence type="ECO:0000256" key="3">
    <source>
        <dbReference type="ARBA" id="ARBA00022801"/>
    </source>
</evidence>
<evidence type="ECO:0000313" key="6">
    <source>
        <dbReference type="EMBL" id="KIA61874.1"/>
    </source>
</evidence>
<sequence length="269" mass="29573">MKVHHLDCATMCPLGGRALLGSGGLLTAELVAHCLLVETESGLVLVDTGFGTAEIADPKRLGFGTQAMLRPALRLEQTALHQVRALGYQREDVRHIVVTHLDFDHAGGLADFPDATVHVFADELAAATARATRLEKSRYVPRQWAHGAHWQTHETSAESWFEFSAAPLLDGIVLVPLVGHTRGHSGVAVQQGERWLLHCGDAFMHRGQLLDDGTAPVGLKFYQRATDVMHERRVHNLERLRSLRAEHGDEITLFCAHDAQQLADLQTVS</sequence>
<dbReference type="Pfam" id="PF00753">
    <property type="entry name" value="Lactamase_B"/>
    <property type="match status" value="1"/>
</dbReference>
<dbReference type="InterPro" id="IPR036866">
    <property type="entry name" value="RibonucZ/Hydroxyglut_hydro"/>
</dbReference>
<dbReference type="PANTHER" id="PTHR42978">
    <property type="entry name" value="QUORUM-QUENCHING LACTONASE YTNP-RELATED-RELATED"/>
    <property type="match status" value="1"/>
</dbReference>
<keyword evidence="7" id="KW-1185">Reference proteome</keyword>
<dbReference type="CDD" id="cd07742">
    <property type="entry name" value="metallo-hydrolase-like_MBL-fold"/>
    <property type="match status" value="1"/>
</dbReference>
<dbReference type="PANTHER" id="PTHR42978:SF3">
    <property type="entry name" value="BLR3078 PROTEIN"/>
    <property type="match status" value="1"/>
</dbReference>
<dbReference type="InterPro" id="IPR001279">
    <property type="entry name" value="Metallo-B-lactamas"/>
</dbReference>